<reference evidence="1" key="1">
    <citation type="submission" date="2023-10" db="EMBL/GenBank/DDBJ databases">
        <title>Genome assemblies of two species of porcelain crab, Petrolisthes cinctipes and Petrolisthes manimaculis (Anomura: Porcellanidae).</title>
        <authorList>
            <person name="Angst P."/>
        </authorList>
    </citation>
    <scope>NUCLEOTIDE SEQUENCE</scope>
    <source>
        <strain evidence="1">PB745_01</strain>
        <tissue evidence="1">Gill</tissue>
    </source>
</reference>
<sequence length="123" mass="13609">MGSKRVCSQRRHCAWRWWNSGQRLTTGQSWQLIGGGNGVTTDLQGAACGLNPAVVLSAILQEGKGWDLAQLEPHWSSGNGSNFSNLVRCLVLARSSLGVRWRPFLVVRWRCCLPFLRSTRAGV</sequence>
<comment type="caution">
    <text evidence="1">The sequence shown here is derived from an EMBL/GenBank/DDBJ whole genome shotgun (WGS) entry which is preliminary data.</text>
</comment>
<evidence type="ECO:0000313" key="2">
    <source>
        <dbReference type="Proteomes" id="UP001286313"/>
    </source>
</evidence>
<accession>A0AAE1GNN6</accession>
<protein>
    <submittedName>
        <fullName evidence="1">Uncharacterized protein</fullName>
    </submittedName>
</protein>
<dbReference type="Proteomes" id="UP001286313">
    <property type="component" value="Unassembled WGS sequence"/>
</dbReference>
<gene>
    <name evidence="1" type="ORF">Pcinc_001242</name>
</gene>
<evidence type="ECO:0000313" key="1">
    <source>
        <dbReference type="EMBL" id="KAK3895009.1"/>
    </source>
</evidence>
<name>A0AAE1GNN6_PETCI</name>
<proteinExistence type="predicted"/>
<dbReference type="AlphaFoldDB" id="A0AAE1GNN6"/>
<dbReference type="EMBL" id="JAWQEG010000072">
    <property type="protein sequence ID" value="KAK3895009.1"/>
    <property type="molecule type" value="Genomic_DNA"/>
</dbReference>
<organism evidence="1 2">
    <name type="scientific">Petrolisthes cinctipes</name>
    <name type="common">Flat porcelain crab</name>
    <dbReference type="NCBI Taxonomy" id="88211"/>
    <lineage>
        <taxon>Eukaryota</taxon>
        <taxon>Metazoa</taxon>
        <taxon>Ecdysozoa</taxon>
        <taxon>Arthropoda</taxon>
        <taxon>Crustacea</taxon>
        <taxon>Multicrustacea</taxon>
        <taxon>Malacostraca</taxon>
        <taxon>Eumalacostraca</taxon>
        <taxon>Eucarida</taxon>
        <taxon>Decapoda</taxon>
        <taxon>Pleocyemata</taxon>
        <taxon>Anomura</taxon>
        <taxon>Galatheoidea</taxon>
        <taxon>Porcellanidae</taxon>
        <taxon>Petrolisthes</taxon>
    </lineage>
</organism>
<keyword evidence="2" id="KW-1185">Reference proteome</keyword>